<dbReference type="PANTHER" id="PTHR19963:SF30">
    <property type="entry name" value="ENDONUCLEASE_EXONUCLEASE_PHOSPHATASE DOMAIN-CONTAINING PROTEIN"/>
    <property type="match status" value="1"/>
</dbReference>
<evidence type="ECO:0000313" key="4">
    <source>
        <dbReference type="EMBL" id="PVD39484.1"/>
    </source>
</evidence>
<accession>A0A2T7Q1E5</accession>
<dbReference type="SUPFAM" id="SSF57756">
    <property type="entry name" value="Retrovirus zinc finger-like domains"/>
    <property type="match status" value="1"/>
</dbReference>
<dbReference type="AlphaFoldDB" id="A0A2T7Q1E5"/>
<feature type="compositionally biased region" description="Polar residues" evidence="2">
    <location>
        <begin position="1"/>
        <end position="10"/>
    </location>
</feature>
<keyword evidence="1" id="KW-0479">Metal-binding</keyword>
<comment type="caution">
    <text evidence="4">The sequence shown here is derived from an EMBL/GenBank/DDBJ whole genome shotgun (WGS) entry which is preliminary data.</text>
</comment>
<protein>
    <recommendedName>
        <fullName evidence="3">CCHC-type domain-containing protein</fullName>
    </recommendedName>
</protein>
<feature type="domain" description="CCHC-type" evidence="3">
    <location>
        <begin position="316"/>
        <end position="331"/>
    </location>
</feature>
<evidence type="ECO:0000256" key="1">
    <source>
        <dbReference type="PROSITE-ProRule" id="PRU00047"/>
    </source>
</evidence>
<gene>
    <name evidence="4" type="ORF">C0Q70_02118</name>
</gene>
<evidence type="ECO:0000313" key="5">
    <source>
        <dbReference type="Proteomes" id="UP000245119"/>
    </source>
</evidence>
<sequence length="347" mass="39296">MILTSKNNGEPSAVKVSQRDEKNSSSEDCCFQHEAPGPSDDDLRNTVEVPTTSKRHWCSSTTGIDPVIWLAKDFISSYPALPTEEVAHPDVIDMFSDIDTDDEDSDGDGSRKERIPEVFTGTKGDFKDWLRHFETAARWNDWDYAEKGVNLAMCLRALERRFDPVERESLKRVEFRSRFKKKGESVTEYGFVLNRLAASAYPNMPSEAREIIVIDPFVSGLPSKDLRRHVQFNHPSSIHEAVALASEFESFDEKFESRKPENEEAVRSIGKDTSEHELLKAFQNLSKLVCSTLEQLSEKVVDKKNRGKDRSGPVTCYRCGKEGHISRHCPDPVTRAHNENARGVSEN</sequence>
<keyword evidence="1" id="KW-0862">Zinc</keyword>
<dbReference type="Gene3D" id="4.10.60.10">
    <property type="entry name" value="Zinc finger, CCHC-type"/>
    <property type="match status" value="1"/>
</dbReference>
<dbReference type="SMART" id="SM00343">
    <property type="entry name" value="ZnF_C2HC"/>
    <property type="match status" value="1"/>
</dbReference>
<proteinExistence type="predicted"/>
<evidence type="ECO:0000256" key="2">
    <source>
        <dbReference type="SAM" id="MobiDB-lite"/>
    </source>
</evidence>
<keyword evidence="5" id="KW-1185">Reference proteome</keyword>
<dbReference type="GO" id="GO:0003676">
    <property type="term" value="F:nucleic acid binding"/>
    <property type="evidence" value="ECO:0007669"/>
    <property type="project" value="InterPro"/>
</dbReference>
<evidence type="ECO:0000259" key="3">
    <source>
        <dbReference type="PROSITE" id="PS50158"/>
    </source>
</evidence>
<dbReference type="PANTHER" id="PTHR19963">
    <property type="entry name" value="CCHC-TYPE DOMAIN-CONTAINING PROTEIN"/>
    <property type="match status" value="1"/>
</dbReference>
<dbReference type="Proteomes" id="UP000245119">
    <property type="component" value="Linkage Group LG1"/>
</dbReference>
<organism evidence="4 5">
    <name type="scientific">Pomacea canaliculata</name>
    <name type="common">Golden apple snail</name>
    <dbReference type="NCBI Taxonomy" id="400727"/>
    <lineage>
        <taxon>Eukaryota</taxon>
        <taxon>Metazoa</taxon>
        <taxon>Spiralia</taxon>
        <taxon>Lophotrochozoa</taxon>
        <taxon>Mollusca</taxon>
        <taxon>Gastropoda</taxon>
        <taxon>Caenogastropoda</taxon>
        <taxon>Architaenioglossa</taxon>
        <taxon>Ampullarioidea</taxon>
        <taxon>Ampullariidae</taxon>
        <taxon>Pomacea</taxon>
    </lineage>
</organism>
<dbReference type="PROSITE" id="PS50158">
    <property type="entry name" value="ZF_CCHC"/>
    <property type="match status" value="1"/>
</dbReference>
<dbReference type="Pfam" id="PF00098">
    <property type="entry name" value="zf-CCHC"/>
    <property type="match status" value="1"/>
</dbReference>
<name>A0A2T7Q1E5_POMCA</name>
<dbReference type="InterPro" id="IPR036875">
    <property type="entry name" value="Znf_CCHC_sf"/>
</dbReference>
<dbReference type="InterPro" id="IPR001878">
    <property type="entry name" value="Znf_CCHC"/>
</dbReference>
<dbReference type="GO" id="GO:0008270">
    <property type="term" value="F:zinc ion binding"/>
    <property type="evidence" value="ECO:0007669"/>
    <property type="project" value="UniProtKB-KW"/>
</dbReference>
<dbReference type="EMBL" id="PZQS01000001">
    <property type="protein sequence ID" value="PVD39484.1"/>
    <property type="molecule type" value="Genomic_DNA"/>
</dbReference>
<keyword evidence="1" id="KW-0863">Zinc-finger</keyword>
<reference evidence="4 5" key="1">
    <citation type="submission" date="2018-04" db="EMBL/GenBank/DDBJ databases">
        <title>The genome of golden apple snail Pomacea canaliculata provides insight into stress tolerance and invasive adaptation.</title>
        <authorList>
            <person name="Liu C."/>
            <person name="Liu B."/>
            <person name="Ren Y."/>
            <person name="Zhang Y."/>
            <person name="Wang H."/>
            <person name="Li S."/>
            <person name="Jiang F."/>
            <person name="Yin L."/>
            <person name="Zhang G."/>
            <person name="Qian W."/>
            <person name="Fan W."/>
        </authorList>
    </citation>
    <scope>NUCLEOTIDE SEQUENCE [LARGE SCALE GENOMIC DNA]</scope>
    <source>
        <strain evidence="4">SZHN2017</strain>
        <tissue evidence="4">Muscle</tissue>
    </source>
</reference>
<feature type="region of interest" description="Disordered" evidence="2">
    <location>
        <begin position="1"/>
        <end position="46"/>
    </location>
</feature>